<keyword evidence="3" id="KW-0762">Sugar transport</keyword>
<evidence type="ECO:0000259" key="8">
    <source>
        <dbReference type="PROSITE" id="PS51100"/>
    </source>
</evidence>
<keyword evidence="1" id="KW-0813">Transport</keyword>
<keyword evidence="6" id="KW-0418">Kinase</keyword>
<keyword evidence="5" id="KW-0598">Phosphotransferase system</keyword>
<evidence type="ECO:0000256" key="5">
    <source>
        <dbReference type="ARBA" id="ARBA00022683"/>
    </source>
</evidence>
<dbReference type="InterPro" id="IPR003501">
    <property type="entry name" value="PTS_EIIB_2/3"/>
</dbReference>
<evidence type="ECO:0000256" key="4">
    <source>
        <dbReference type="ARBA" id="ARBA00022679"/>
    </source>
</evidence>
<dbReference type="Gene3D" id="3.40.50.2300">
    <property type="match status" value="1"/>
</dbReference>
<dbReference type="eggNOG" id="COG1440">
    <property type="taxonomic scope" value="Bacteria"/>
</dbReference>
<organism evidence="9 10">
    <name type="scientific">Coprobacillus cateniformis</name>
    <dbReference type="NCBI Taxonomy" id="100884"/>
    <lineage>
        <taxon>Bacteria</taxon>
        <taxon>Bacillati</taxon>
        <taxon>Bacillota</taxon>
        <taxon>Erysipelotrichia</taxon>
        <taxon>Erysipelotrichales</taxon>
        <taxon>Coprobacillaceae</taxon>
        <taxon>Coprobacillus</taxon>
    </lineage>
</organism>
<dbReference type="GO" id="GO:0009401">
    <property type="term" value="P:phosphoenolpyruvate-dependent sugar phosphotransferase system"/>
    <property type="evidence" value="ECO:0007669"/>
    <property type="project" value="UniProtKB-KW"/>
</dbReference>
<dbReference type="Pfam" id="PF02302">
    <property type="entry name" value="PTS_IIB"/>
    <property type="match status" value="1"/>
</dbReference>
<dbReference type="GO" id="GO:0016301">
    <property type="term" value="F:kinase activity"/>
    <property type="evidence" value="ECO:0007669"/>
    <property type="project" value="UniProtKB-KW"/>
</dbReference>
<comment type="caution">
    <text evidence="9">The sequence shown here is derived from an EMBL/GenBank/DDBJ whole genome shotgun (WGS) entry which is preliminary data.</text>
</comment>
<evidence type="ECO:0000256" key="1">
    <source>
        <dbReference type="ARBA" id="ARBA00022448"/>
    </source>
</evidence>
<dbReference type="InterPro" id="IPR013012">
    <property type="entry name" value="PTS_EIIB_3"/>
</dbReference>
<evidence type="ECO:0000256" key="7">
    <source>
        <dbReference type="PROSITE-ProRule" id="PRU00423"/>
    </source>
</evidence>
<dbReference type="InterPro" id="IPR036095">
    <property type="entry name" value="PTS_EIIB-like_sf"/>
</dbReference>
<evidence type="ECO:0000256" key="3">
    <source>
        <dbReference type="ARBA" id="ARBA00022597"/>
    </source>
</evidence>
<sequence>MKKEGGMKMNEFYEDLMCPVVYRWVKNHEGVKICHNKCCTLWIDNGDIYGVIEFHDENIVELTVKDTKSHENIFYLHFQMHDMNSSLQQFNTFFHYLTTPSSEHHDMNVHQTDIKKILLSCSGGLTTSYFAYSIQEMMNHRDLGIQVDAVGYSDIDNVANEYDIILLAPQIAYMLPEYREKYGNKVMTIETVDFATSDFEGIIQKALNS</sequence>
<dbReference type="InterPro" id="IPR051819">
    <property type="entry name" value="PTS_sugar-specific_EIIB"/>
</dbReference>
<keyword evidence="10" id="KW-1185">Reference proteome</keyword>
<dbReference type="PROSITE" id="PS51100">
    <property type="entry name" value="PTS_EIIB_TYPE_3"/>
    <property type="match status" value="1"/>
</dbReference>
<dbReference type="SUPFAM" id="SSF52794">
    <property type="entry name" value="PTS system IIB component-like"/>
    <property type="match status" value="1"/>
</dbReference>
<evidence type="ECO:0000313" key="9">
    <source>
        <dbReference type="EMBL" id="EFW05804.1"/>
    </source>
</evidence>
<evidence type="ECO:0000313" key="10">
    <source>
        <dbReference type="Proteomes" id="UP000003157"/>
    </source>
</evidence>
<dbReference type="STRING" id="100884.GCA_000269565_02820"/>
<dbReference type="PANTHER" id="PTHR34581:SF2">
    <property type="entry name" value="PTS SYSTEM N,N'-DIACETYLCHITOBIOSE-SPECIFIC EIIB COMPONENT"/>
    <property type="match status" value="1"/>
</dbReference>
<proteinExistence type="predicted"/>
<keyword evidence="4" id="KW-0808">Transferase</keyword>
<evidence type="ECO:0000256" key="2">
    <source>
        <dbReference type="ARBA" id="ARBA00022553"/>
    </source>
</evidence>
<accession>E7G885</accession>
<dbReference type="Proteomes" id="UP000003157">
    <property type="component" value="Unassembled WGS sequence"/>
</dbReference>
<dbReference type="GO" id="GO:0008982">
    <property type="term" value="F:protein-N(PI)-phosphohistidine-sugar phosphotransferase activity"/>
    <property type="evidence" value="ECO:0007669"/>
    <property type="project" value="InterPro"/>
</dbReference>
<name>E7G885_9FIRM</name>
<reference evidence="9 10" key="1">
    <citation type="submission" date="2010-12" db="EMBL/GenBank/DDBJ databases">
        <title>The Genome Sequence of Coprobacillus sp. strain 29_1.</title>
        <authorList>
            <consortium name="The Broad Institute Genome Sequencing Platform"/>
            <person name="Earl A."/>
            <person name="Ward D."/>
            <person name="Feldgarden M."/>
            <person name="Gevers D."/>
            <person name="Daigneault M."/>
            <person name="Sibley C.D."/>
            <person name="White A."/>
            <person name="Strauss J."/>
            <person name="Allen-Vercoe E."/>
            <person name="Young S.K."/>
            <person name="Zeng Q."/>
            <person name="Gargeya S."/>
            <person name="Fitzgerald M."/>
            <person name="Haas B."/>
            <person name="Abouelleil A."/>
            <person name="Alvarado L."/>
            <person name="Arachchi H.M."/>
            <person name="Berlin A."/>
            <person name="Brown A."/>
            <person name="Chapman S.B."/>
            <person name="Chen Z."/>
            <person name="Dunbar C."/>
            <person name="Freedman E."/>
            <person name="Gearin G."/>
            <person name="Gellesch M."/>
            <person name="Goldberg J."/>
            <person name="Griggs A."/>
            <person name="Gujja S."/>
            <person name="Heilman E."/>
            <person name="Heiman D."/>
            <person name="Howarth C."/>
            <person name="Larson L."/>
            <person name="Lui A."/>
            <person name="MacDonald P.J.P."/>
            <person name="Mehta T."/>
            <person name="Montmayeur A."/>
            <person name="Murphy C."/>
            <person name="Neiman D."/>
            <person name="Pearson M."/>
            <person name="Priest M."/>
            <person name="Roberts A."/>
            <person name="Saif S."/>
            <person name="Shea T."/>
            <person name="Shenoy N."/>
            <person name="Sisk P."/>
            <person name="Stolte C."/>
            <person name="Sykes S."/>
            <person name="White J."/>
            <person name="Yandava C."/>
            <person name="Nusbaum C."/>
            <person name="Birren B."/>
        </authorList>
    </citation>
    <scope>NUCLEOTIDE SEQUENCE [LARGE SCALE GENOMIC DNA]</scope>
    <source>
        <strain evidence="9 10">29_1</strain>
    </source>
</reference>
<keyword evidence="2" id="KW-0597">Phosphoprotein</keyword>
<evidence type="ECO:0000256" key="6">
    <source>
        <dbReference type="ARBA" id="ARBA00022777"/>
    </source>
</evidence>
<protein>
    <recommendedName>
        <fullName evidence="8">PTS EIIB type-3 domain-containing protein</fullName>
    </recommendedName>
</protein>
<dbReference type="AlphaFoldDB" id="E7G885"/>
<dbReference type="PANTHER" id="PTHR34581">
    <property type="entry name" value="PTS SYSTEM N,N'-DIACETYLCHITOBIOSE-SPECIFIC EIIB COMPONENT"/>
    <property type="match status" value="1"/>
</dbReference>
<gene>
    <name evidence="9" type="ORF">HMPREF9488_00973</name>
</gene>
<dbReference type="HOGENOM" id="CLU_111936_0_0_9"/>
<feature type="domain" description="PTS EIIB type-3" evidence="8">
    <location>
        <begin position="114"/>
        <end position="209"/>
    </location>
</feature>
<feature type="modified residue" description="Phosphocysteine; by EIIA" evidence="7">
    <location>
        <position position="121"/>
    </location>
</feature>
<dbReference type="EMBL" id="ADKX01000015">
    <property type="protein sequence ID" value="EFW05804.1"/>
    <property type="molecule type" value="Genomic_DNA"/>
</dbReference>